<sequence>MGLVFKIILLVFFIKLSYQNPSVNKLQTLKRQDLATCWWFFPRYIYVNVVTPATTTTEESIEEETDEDDLLRLRRRRNRKKLKNRRKPKKRKNNTKN</sequence>
<dbReference type="Proteomes" id="UP000007266">
    <property type="component" value="Linkage group 6"/>
</dbReference>
<gene>
    <name evidence="3" type="primary">GLEAN_15737</name>
    <name evidence="3" type="ORF">TcasGA2_TC015737</name>
</gene>
<evidence type="ECO:0000313" key="4">
    <source>
        <dbReference type="Proteomes" id="UP000007266"/>
    </source>
</evidence>
<dbReference type="AlphaFoldDB" id="D2A3R1"/>
<organism evidence="3 4">
    <name type="scientific">Tribolium castaneum</name>
    <name type="common">Red flour beetle</name>
    <dbReference type="NCBI Taxonomy" id="7070"/>
    <lineage>
        <taxon>Eukaryota</taxon>
        <taxon>Metazoa</taxon>
        <taxon>Ecdysozoa</taxon>
        <taxon>Arthropoda</taxon>
        <taxon>Hexapoda</taxon>
        <taxon>Insecta</taxon>
        <taxon>Pterygota</taxon>
        <taxon>Neoptera</taxon>
        <taxon>Endopterygota</taxon>
        <taxon>Coleoptera</taxon>
        <taxon>Polyphaga</taxon>
        <taxon>Cucujiformia</taxon>
        <taxon>Tenebrionidae</taxon>
        <taxon>Tenebrionidae incertae sedis</taxon>
        <taxon>Tribolium</taxon>
    </lineage>
</organism>
<proteinExistence type="predicted"/>
<keyword evidence="4" id="KW-1185">Reference proteome</keyword>
<evidence type="ECO:0000256" key="1">
    <source>
        <dbReference type="SAM" id="MobiDB-lite"/>
    </source>
</evidence>
<evidence type="ECO:0000256" key="2">
    <source>
        <dbReference type="SAM" id="SignalP"/>
    </source>
</evidence>
<keyword evidence="2" id="KW-0732">Signal</keyword>
<feature type="signal peptide" evidence="2">
    <location>
        <begin position="1"/>
        <end position="19"/>
    </location>
</feature>
<accession>D2A3R1</accession>
<evidence type="ECO:0000313" key="3">
    <source>
        <dbReference type="EMBL" id="EFA05549.1"/>
    </source>
</evidence>
<dbReference type="HOGENOM" id="CLU_2349441_0_0_1"/>
<feature type="chain" id="PRO_5003028296" evidence="2">
    <location>
        <begin position="20"/>
        <end position="97"/>
    </location>
</feature>
<dbReference type="InParanoid" id="D2A3R1"/>
<reference evidence="3 4" key="1">
    <citation type="journal article" date="2008" name="Nature">
        <title>The genome of the model beetle and pest Tribolium castaneum.</title>
        <authorList>
            <consortium name="Tribolium Genome Sequencing Consortium"/>
            <person name="Richards S."/>
            <person name="Gibbs R.A."/>
            <person name="Weinstock G.M."/>
            <person name="Brown S.J."/>
            <person name="Denell R."/>
            <person name="Beeman R.W."/>
            <person name="Gibbs R."/>
            <person name="Beeman R.W."/>
            <person name="Brown S.J."/>
            <person name="Bucher G."/>
            <person name="Friedrich M."/>
            <person name="Grimmelikhuijzen C.J."/>
            <person name="Klingler M."/>
            <person name="Lorenzen M."/>
            <person name="Richards S."/>
            <person name="Roth S."/>
            <person name="Schroder R."/>
            <person name="Tautz D."/>
            <person name="Zdobnov E.M."/>
            <person name="Muzny D."/>
            <person name="Gibbs R.A."/>
            <person name="Weinstock G.M."/>
            <person name="Attaway T."/>
            <person name="Bell S."/>
            <person name="Buhay C.J."/>
            <person name="Chandrabose M.N."/>
            <person name="Chavez D."/>
            <person name="Clerk-Blankenburg K.P."/>
            <person name="Cree A."/>
            <person name="Dao M."/>
            <person name="Davis C."/>
            <person name="Chacko J."/>
            <person name="Dinh H."/>
            <person name="Dugan-Rocha S."/>
            <person name="Fowler G."/>
            <person name="Garner T.T."/>
            <person name="Garnes J."/>
            <person name="Gnirke A."/>
            <person name="Hawes A."/>
            <person name="Hernandez J."/>
            <person name="Hines S."/>
            <person name="Holder M."/>
            <person name="Hume J."/>
            <person name="Jhangiani S.N."/>
            <person name="Joshi V."/>
            <person name="Khan Z.M."/>
            <person name="Jackson L."/>
            <person name="Kovar C."/>
            <person name="Kowis A."/>
            <person name="Lee S."/>
            <person name="Lewis L.R."/>
            <person name="Margolis J."/>
            <person name="Morgan M."/>
            <person name="Nazareth L.V."/>
            <person name="Nguyen N."/>
            <person name="Okwuonu G."/>
            <person name="Parker D."/>
            <person name="Richards S."/>
            <person name="Ruiz S.J."/>
            <person name="Santibanez J."/>
            <person name="Savard J."/>
            <person name="Scherer S.E."/>
            <person name="Schneider B."/>
            <person name="Sodergren E."/>
            <person name="Tautz D."/>
            <person name="Vattahil S."/>
            <person name="Villasana D."/>
            <person name="White C.S."/>
            <person name="Wright R."/>
            <person name="Park Y."/>
            <person name="Beeman R.W."/>
            <person name="Lord J."/>
            <person name="Oppert B."/>
            <person name="Lorenzen M."/>
            <person name="Brown S."/>
            <person name="Wang L."/>
            <person name="Savard J."/>
            <person name="Tautz D."/>
            <person name="Richards S."/>
            <person name="Weinstock G."/>
            <person name="Gibbs R.A."/>
            <person name="Liu Y."/>
            <person name="Worley K."/>
            <person name="Weinstock G."/>
            <person name="Elsik C.G."/>
            <person name="Reese J.T."/>
            <person name="Elhaik E."/>
            <person name="Landan G."/>
            <person name="Graur D."/>
            <person name="Arensburger P."/>
            <person name="Atkinson P."/>
            <person name="Beeman R.W."/>
            <person name="Beidler J."/>
            <person name="Brown S.J."/>
            <person name="Demuth J.P."/>
            <person name="Drury D.W."/>
            <person name="Du Y.Z."/>
            <person name="Fujiwara H."/>
            <person name="Lorenzen M."/>
            <person name="Maselli V."/>
            <person name="Osanai M."/>
            <person name="Park Y."/>
            <person name="Robertson H.M."/>
            <person name="Tu Z."/>
            <person name="Wang J.J."/>
            <person name="Wang S."/>
            <person name="Richards S."/>
            <person name="Song H."/>
            <person name="Zhang L."/>
            <person name="Sodergren E."/>
            <person name="Werner D."/>
            <person name="Stanke M."/>
            <person name="Morgenstern B."/>
            <person name="Solovyev V."/>
            <person name="Kosarev P."/>
            <person name="Brown G."/>
            <person name="Chen H.C."/>
            <person name="Ermolaeva O."/>
            <person name="Hlavina W."/>
            <person name="Kapustin Y."/>
            <person name="Kiryutin B."/>
            <person name="Kitts P."/>
            <person name="Maglott D."/>
            <person name="Pruitt K."/>
            <person name="Sapojnikov V."/>
            <person name="Souvorov A."/>
            <person name="Mackey A.J."/>
            <person name="Waterhouse R.M."/>
            <person name="Wyder S."/>
            <person name="Zdobnov E.M."/>
            <person name="Zdobnov E.M."/>
            <person name="Wyder S."/>
            <person name="Kriventseva E.V."/>
            <person name="Kadowaki T."/>
            <person name="Bork P."/>
            <person name="Aranda M."/>
            <person name="Bao R."/>
            <person name="Beermann A."/>
            <person name="Berns N."/>
            <person name="Bolognesi R."/>
            <person name="Bonneton F."/>
            <person name="Bopp D."/>
            <person name="Brown S.J."/>
            <person name="Bucher G."/>
            <person name="Butts T."/>
            <person name="Chaumot A."/>
            <person name="Denell R.E."/>
            <person name="Ferrier D.E."/>
            <person name="Friedrich M."/>
            <person name="Gordon C.M."/>
            <person name="Jindra M."/>
            <person name="Klingler M."/>
            <person name="Lan Q."/>
            <person name="Lattorff H.M."/>
            <person name="Laudet V."/>
            <person name="von Levetsow C."/>
            <person name="Liu Z."/>
            <person name="Lutz R."/>
            <person name="Lynch J.A."/>
            <person name="da Fonseca R.N."/>
            <person name="Posnien N."/>
            <person name="Reuter R."/>
            <person name="Roth S."/>
            <person name="Savard J."/>
            <person name="Schinko J.B."/>
            <person name="Schmitt C."/>
            <person name="Schoppmeier M."/>
            <person name="Schroder R."/>
            <person name="Shippy T.D."/>
            <person name="Simonnet F."/>
            <person name="Marques-Souza H."/>
            <person name="Tautz D."/>
            <person name="Tomoyasu Y."/>
            <person name="Trauner J."/>
            <person name="Van der Zee M."/>
            <person name="Vervoort M."/>
            <person name="Wittkopp N."/>
            <person name="Wimmer E.A."/>
            <person name="Yang X."/>
            <person name="Jones A.K."/>
            <person name="Sattelle D.B."/>
            <person name="Ebert P.R."/>
            <person name="Nelson D."/>
            <person name="Scott J.G."/>
            <person name="Beeman R.W."/>
            <person name="Muthukrishnan S."/>
            <person name="Kramer K.J."/>
            <person name="Arakane Y."/>
            <person name="Beeman R.W."/>
            <person name="Zhu Q."/>
            <person name="Hogenkamp D."/>
            <person name="Dixit R."/>
            <person name="Oppert B."/>
            <person name="Jiang H."/>
            <person name="Zou Z."/>
            <person name="Marshall J."/>
            <person name="Elpidina E."/>
            <person name="Vinokurov K."/>
            <person name="Oppert C."/>
            <person name="Zou Z."/>
            <person name="Evans J."/>
            <person name="Lu Z."/>
            <person name="Zhao P."/>
            <person name="Sumathipala N."/>
            <person name="Altincicek B."/>
            <person name="Vilcinskas A."/>
            <person name="Williams M."/>
            <person name="Hultmark D."/>
            <person name="Hetru C."/>
            <person name="Jiang H."/>
            <person name="Grimmelikhuijzen C.J."/>
            <person name="Hauser F."/>
            <person name="Cazzamali G."/>
            <person name="Williamson M."/>
            <person name="Park Y."/>
            <person name="Li B."/>
            <person name="Tanaka Y."/>
            <person name="Predel R."/>
            <person name="Neupert S."/>
            <person name="Schachtner J."/>
            <person name="Verleyen P."/>
            <person name="Raible F."/>
            <person name="Bork P."/>
            <person name="Friedrich M."/>
            <person name="Walden K.K."/>
            <person name="Robertson H.M."/>
            <person name="Angeli S."/>
            <person name="Foret S."/>
            <person name="Bucher G."/>
            <person name="Schuetz S."/>
            <person name="Maleszka R."/>
            <person name="Wimmer E.A."/>
            <person name="Beeman R.W."/>
            <person name="Lorenzen M."/>
            <person name="Tomoyasu Y."/>
            <person name="Miller S.C."/>
            <person name="Grossmann D."/>
            <person name="Bucher G."/>
        </authorList>
    </citation>
    <scope>NUCLEOTIDE SEQUENCE [LARGE SCALE GENOMIC DNA]</scope>
    <source>
        <strain evidence="3 4">Georgia GA2</strain>
    </source>
</reference>
<protein>
    <submittedName>
        <fullName evidence="3">Uncharacterized protein</fullName>
    </submittedName>
</protein>
<reference evidence="3 4" key="2">
    <citation type="journal article" date="2010" name="Nucleic Acids Res.">
        <title>BeetleBase in 2010: revisions to provide comprehensive genomic information for Tribolium castaneum.</title>
        <authorList>
            <person name="Kim H.S."/>
            <person name="Murphy T."/>
            <person name="Xia J."/>
            <person name="Caragea D."/>
            <person name="Park Y."/>
            <person name="Beeman R.W."/>
            <person name="Lorenzen M.D."/>
            <person name="Butcher S."/>
            <person name="Manak J.R."/>
            <person name="Brown S.J."/>
        </authorList>
    </citation>
    <scope>GENOME REANNOTATION</scope>
    <source>
        <strain evidence="3 4">Georgia GA2</strain>
    </source>
</reference>
<feature type="region of interest" description="Disordered" evidence="1">
    <location>
        <begin position="75"/>
        <end position="97"/>
    </location>
</feature>
<dbReference type="EMBL" id="KQ971348">
    <property type="protein sequence ID" value="EFA05549.1"/>
    <property type="molecule type" value="Genomic_DNA"/>
</dbReference>
<name>D2A3R1_TRICA</name>